<feature type="region of interest" description="Disordered" evidence="1">
    <location>
        <begin position="1"/>
        <end position="20"/>
    </location>
</feature>
<keyword evidence="3" id="KW-1185">Reference proteome</keyword>
<dbReference type="EMBL" id="CP036298">
    <property type="protein sequence ID" value="QDV23167.1"/>
    <property type="molecule type" value="Genomic_DNA"/>
</dbReference>
<evidence type="ECO:0000313" key="2">
    <source>
        <dbReference type="EMBL" id="QDV23167.1"/>
    </source>
</evidence>
<name>A0A518G3J2_9BACT</name>
<gene>
    <name evidence="2" type="ORF">Q31a_14640</name>
</gene>
<evidence type="ECO:0000313" key="3">
    <source>
        <dbReference type="Proteomes" id="UP000318017"/>
    </source>
</evidence>
<dbReference type="AlphaFoldDB" id="A0A518G3J2"/>
<accession>A0A518G3J2</accession>
<sequence>MSKTDAGTVHATSVGRNPPASRSALLAFPATFASWHPGRAKASFTVPVGLVRTERWIQTDAATRLIPIPGRT</sequence>
<dbReference type="KEGG" id="ahel:Q31a_14640"/>
<proteinExistence type="predicted"/>
<reference evidence="2 3" key="1">
    <citation type="submission" date="2019-02" db="EMBL/GenBank/DDBJ databases">
        <title>Deep-cultivation of Planctomycetes and their phenomic and genomic characterization uncovers novel biology.</title>
        <authorList>
            <person name="Wiegand S."/>
            <person name="Jogler M."/>
            <person name="Boedeker C."/>
            <person name="Pinto D."/>
            <person name="Vollmers J."/>
            <person name="Rivas-Marin E."/>
            <person name="Kohn T."/>
            <person name="Peeters S.H."/>
            <person name="Heuer A."/>
            <person name="Rast P."/>
            <person name="Oberbeckmann S."/>
            <person name="Bunk B."/>
            <person name="Jeske O."/>
            <person name="Meyerdierks A."/>
            <person name="Storesund J.E."/>
            <person name="Kallscheuer N."/>
            <person name="Luecker S."/>
            <person name="Lage O.M."/>
            <person name="Pohl T."/>
            <person name="Merkel B.J."/>
            <person name="Hornburger P."/>
            <person name="Mueller R.-W."/>
            <person name="Bruemmer F."/>
            <person name="Labrenz M."/>
            <person name="Spormann A.M."/>
            <person name="Op den Camp H."/>
            <person name="Overmann J."/>
            <person name="Amann R."/>
            <person name="Jetten M.S.M."/>
            <person name="Mascher T."/>
            <person name="Medema M.H."/>
            <person name="Devos D.P."/>
            <person name="Kaster A.-K."/>
            <person name="Ovreas L."/>
            <person name="Rohde M."/>
            <person name="Galperin M.Y."/>
            <person name="Jogler C."/>
        </authorList>
    </citation>
    <scope>NUCLEOTIDE SEQUENCE [LARGE SCALE GENOMIC DNA]</scope>
    <source>
        <strain evidence="2 3">Q31a</strain>
    </source>
</reference>
<evidence type="ECO:0000256" key="1">
    <source>
        <dbReference type="SAM" id="MobiDB-lite"/>
    </source>
</evidence>
<organism evidence="2 3">
    <name type="scientific">Aureliella helgolandensis</name>
    <dbReference type="NCBI Taxonomy" id="2527968"/>
    <lineage>
        <taxon>Bacteria</taxon>
        <taxon>Pseudomonadati</taxon>
        <taxon>Planctomycetota</taxon>
        <taxon>Planctomycetia</taxon>
        <taxon>Pirellulales</taxon>
        <taxon>Pirellulaceae</taxon>
        <taxon>Aureliella</taxon>
    </lineage>
</organism>
<feature type="compositionally biased region" description="Polar residues" evidence="1">
    <location>
        <begin position="1"/>
        <end position="15"/>
    </location>
</feature>
<protein>
    <submittedName>
        <fullName evidence="2">Uncharacterized protein</fullName>
    </submittedName>
</protein>
<dbReference type="Proteomes" id="UP000318017">
    <property type="component" value="Chromosome"/>
</dbReference>